<dbReference type="InterPro" id="IPR046714">
    <property type="entry name" value="DUF6787"/>
</dbReference>
<accession>A0ABY2WNX3</accession>
<gene>
    <name evidence="3" type="ORF">FGG15_02135</name>
</gene>
<feature type="transmembrane region" description="Helical" evidence="1">
    <location>
        <begin position="84"/>
        <end position="102"/>
    </location>
</feature>
<feature type="transmembrane region" description="Helical" evidence="1">
    <location>
        <begin position="54"/>
        <end position="72"/>
    </location>
</feature>
<keyword evidence="1" id="KW-0472">Membrane</keyword>
<organism evidence="3 4">
    <name type="scientific">Flagellimonas algicola</name>
    <dbReference type="NCBI Taxonomy" id="2583815"/>
    <lineage>
        <taxon>Bacteria</taxon>
        <taxon>Pseudomonadati</taxon>
        <taxon>Bacteroidota</taxon>
        <taxon>Flavobacteriia</taxon>
        <taxon>Flavobacteriales</taxon>
        <taxon>Flavobacteriaceae</taxon>
        <taxon>Flagellimonas</taxon>
    </lineage>
</organism>
<sequence length="171" mass="20484">MKKIKERWDITQNWQYLFPFLGVALLLLTAYMIARRFLHLFELNNSIWEWPFTLGISVLLYYVMLRFFLWCFKKLSNKWIVGQRWEMIAIFIVFAVTGSLSGKLAGPLTEIIGLKRDVVSGWLYWTARILLIFPIYQVLLVCFGWLFGQFKFFWDFEKKMLKRMGLGFLIP</sequence>
<feature type="domain" description="DUF6787" evidence="2">
    <location>
        <begin position="90"/>
        <end position="168"/>
    </location>
</feature>
<keyword evidence="1" id="KW-1133">Transmembrane helix</keyword>
<dbReference type="Proteomes" id="UP000751614">
    <property type="component" value="Unassembled WGS sequence"/>
</dbReference>
<proteinExistence type="predicted"/>
<name>A0ABY2WNX3_9FLAO</name>
<keyword evidence="1" id="KW-0812">Transmembrane</keyword>
<protein>
    <submittedName>
        <fullName evidence="3">Prolipoprotein diacylglyceryl transferase</fullName>
    </submittedName>
</protein>
<dbReference type="GO" id="GO:0016740">
    <property type="term" value="F:transferase activity"/>
    <property type="evidence" value="ECO:0007669"/>
    <property type="project" value="UniProtKB-KW"/>
</dbReference>
<dbReference type="EMBL" id="VCNI01000001">
    <property type="protein sequence ID" value="TMU56361.1"/>
    <property type="molecule type" value="Genomic_DNA"/>
</dbReference>
<dbReference type="RefSeq" id="WP_138832729.1">
    <property type="nucleotide sequence ID" value="NZ_VCNI01000001.1"/>
</dbReference>
<keyword evidence="4" id="KW-1185">Reference proteome</keyword>
<keyword evidence="3" id="KW-0808">Transferase</keyword>
<dbReference type="Pfam" id="PF20584">
    <property type="entry name" value="DUF6787"/>
    <property type="match status" value="1"/>
</dbReference>
<evidence type="ECO:0000256" key="1">
    <source>
        <dbReference type="SAM" id="Phobius"/>
    </source>
</evidence>
<evidence type="ECO:0000259" key="2">
    <source>
        <dbReference type="Pfam" id="PF20584"/>
    </source>
</evidence>
<reference evidence="3 4" key="1">
    <citation type="submission" date="2019-05" db="EMBL/GenBank/DDBJ databases">
        <title>Flagellimonas sp. AsT0115, sp. nov., isolated from a marine red algae, Asparagopsis taxiformis.</title>
        <authorList>
            <person name="Kim J."/>
            <person name="Jeong S.E."/>
            <person name="Jeon C.O."/>
        </authorList>
    </citation>
    <scope>NUCLEOTIDE SEQUENCE [LARGE SCALE GENOMIC DNA]</scope>
    <source>
        <strain evidence="3 4">AsT0115</strain>
    </source>
</reference>
<evidence type="ECO:0000313" key="4">
    <source>
        <dbReference type="Proteomes" id="UP000751614"/>
    </source>
</evidence>
<feature type="transmembrane region" description="Helical" evidence="1">
    <location>
        <begin position="122"/>
        <end position="154"/>
    </location>
</feature>
<comment type="caution">
    <text evidence="3">The sequence shown here is derived from an EMBL/GenBank/DDBJ whole genome shotgun (WGS) entry which is preliminary data.</text>
</comment>
<evidence type="ECO:0000313" key="3">
    <source>
        <dbReference type="EMBL" id="TMU56361.1"/>
    </source>
</evidence>
<feature type="transmembrane region" description="Helical" evidence="1">
    <location>
        <begin position="16"/>
        <end position="34"/>
    </location>
</feature>